<dbReference type="InterPro" id="IPR036034">
    <property type="entry name" value="PDZ_sf"/>
</dbReference>
<evidence type="ECO:0000256" key="10">
    <source>
        <dbReference type="ARBA" id="ARBA00023136"/>
    </source>
</evidence>
<evidence type="ECO:0000256" key="2">
    <source>
        <dbReference type="ARBA" id="ARBA00004141"/>
    </source>
</evidence>
<dbReference type="Pfam" id="PF02163">
    <property type="entry name" value="Peptidase_M50"/>
    <property type="match status" value="1"/>
</dbReference>
<dbReference type="InterPro" id="IPR004387">
    <property type="entry name" value="Pept_M50_Zn"/>
</dbReference>
<evidence type="ECO:0000256" key="6">
    <source>
        <dbReference type="ARBA" id="ARBA00022801"/>
    </source>
</evidence>
<keyword evidence="11" id="KW-0479">Metal-binding</keyword>
<feature type="domain" description="Peptidase M50" evidence="12">
    <location>
        <begin position="10"/>
        <end position="428"/>
    </location>
</feature>
<dbReference type="GO" id="GO:0004222">
    <property type="term" value="F:metalloendopeptidase activity"/>
    <property type="evidence" value="ECO:0007669"/>
    <property type="project" value="InterPro"/>
</dbReference>
<comment type="subcellular location">
    <subcellularLocation>
        <location evidence="2">Membrane</location>
        <topology evidence="2">Multi-pass membrane protein</topology>
    </subcellularLocation>
</comment>
<evidence type="ECO:0000256" key="11">
    <source>
        <dbReference type="RuleBase" id="RU362031"/>
    </source>
</evidence>
<dbReference type="GO" id="GO:0016020">
    <property type="term" value="C:membrane"/>
    <property type="evidence" value="ECO:0007669"/>
    <property type="project" value="UniProtKB-SubCell"/>
</dbReference>
<feature type="transmembrane region" description="Helical" evidence="11">
    <location>
        <begin position="413"/>
        <end position="432"/>
    </location>
</feature>
<evidence type="ECO:0000313" key="14">
    <source>
        <dbReference type="Proteomes" id="UP000886844"/>
    </source>
</evidence>
<evidence type="ECO:0000313" key="13">
    <source>
        <dbReference type="EMBL" id="HIY69186.1"/>
    </source>
</evidence>
<keyword evidence="4" id="KW-0645">Protease</keyword>
<dbReference type="GO" id="GO:0006508">
    <property type="term" value="P:proteolysis"/>
    <property type="evidence" value="ECO:0007669"/>
    <property type="project" value="UniProtKB-KW"/>
</dbReference>
<evidence type="ECO:0000256" key="5">
    <source>
        <dbReference type="ARBA" id="ARBA00022692"/>
    </source>
</evidence>
<dbReference type="Gene3D" id="2.30.42.10">
    <property type="match status" value="2"/>
</dbReference>
<evidence type="ECO:0000256" key="7">
    <source>
        <dbReference type="ARBA" id="ARBA00022833"/>
    </source>
</evidence>
<dbReference type="AlphaFoldDB" id="A0A9D1Z1C8"/>
<comment type="similarity">
    <text evidence="3 11">Belongs to the peptidase M50B family.</text>
</comment>
<keyword evidence="8 11" id="KW-1133">Transmembrane helix</keyword>
<dbReference type="Proteomes" id="UP000886844">
    <property type="component" value="Unassembled WGS sequence"/>
</dbReference>
<accession>A0A9D1Z1C8</accession>
<dbReference type="CDD" id="cd06163">
    <property type="entry name" value="S2P-M50_PDZ_RseP-like"/>
    <property type="match status" value="1"/>
</dbReference>
<reference evidence="13" key="2">
    <citation type="submission" date="2021-04" db="EMBL/GenBank/DDBJ databases">
        <authorList>
            <person name="Gilroy R."/>
        </authorList>
    </citation>
    <scope>NUCLEOTIDE SEQUENCE</scope>
    <source>
        <strain evidence="13">5134</strain>
    </source>
</reference>
<dbReference type="SUPFAM" id="SSF50156">
    <property type="entry name" value="PDZ domain-like"/>
    <property type="match status" value="2"/>
</dbReference>
<feature type="transmembrane region" description="Helical" evidence="11">
    <location>
        <begin position="103"/>
        <end position="129"/>
    </location>
</feature>
<protein>
    <recommendedName>
        <fullName evidence="11">Zinc metalloprotease</fullName>
        <ecNumber evidence="11">3.4.24.-</ecNumber>
    </recommendedName>
</protein>
<comment type="cofactor">
    <cofactor evidence="1 11">
        <name>Zn(2+)</name>
        <dbReference type="ChEBI" id="CHEBI:29105"/>
    </cofactor>
</comment>
<keyword evidence="10 11" id="KW-0472">Membrane</keyword>
<organism evidence="13 14">
    <name type="scientific">Candidatus Alistipes intestinigallinarum</name>
    <dbReference type="NCBI Taxonomy" id="2838440"/>
    <lineage>
        <taxon>Bacteria</taxon>
        <taxon>Pseudomonadati</taxon>
        <taxon>Bacteroidota</taxon>
        <taxon>Bacteroidia</taxon>
        <taxon>Bacteroidales</taxon>
        <taxon>Rikenellaceae</taxon>
        <taxon>Alistipes</taxon>
    </lineage>
</organism>
<sequence>MDLLVKIIQFFLCFTILVGIHEFGHFIMARVFRIRVEKFYIFFDLGFSLFKFRRGETEYGMGWLPLGGYCKIAGMIDESMDKGYQNQAVQPWEFRAKPAWQRFLVMIAGVMMNVILAVAIYIGICYTWGDTYLSNEDVKWGYNFNEAGHRLGFQNGDRIVSIDGEPIDNYVDILNAMIITDTDRKVVVDRGGEQVELSIPLDSLIAMRQNKGYEGLLVPRQPFVIDSVVSPAAAARLRKGDEIVGMSSRRTGDSYENMEFRDYRAYLELHAGDTVTLAVLRNGERLSFDLPVSEEGALGVIRATYPLRTREYTFWQAIPAGFHKAGAVIASYWEQLKMIVQPKTKMYEELGGFLSIGSIFPSTWDWQDFWLKTAFLSIILAVMNIIPIPGLDGGHAIFTFWEMITRRKVSDKVLEAAQYVGLVIILMLLLYANGNDIYRFFIK</sequence>
<feature type="transmembrane region" description="Helical" evidence="11">
    <location>
        <begin position="369"/>
        <end position="392"/>
    </location>
</feature>
<feature type="transmembrane region" description="Helical" evidence="11">
    <location>
        <begin position="6"/>
        <end position="28"/>
    </location>
</feature>
<evidence type="ECO:0000256" key="3">
    <source>
        <dbReference type="ARBA" id="ARBA00007931"/>
    </source>
</evidence>
<comment type="caution">
    <text evidence="13">The sequence shown here is derived from an EMBL/GenBank/DDBJ whole genome shotgun (WGS) entry which is preliminary data.</text>
</comment>
<evidence type="ECO:0000256" key="9">
    <source>
        <dbReference type="ARBA" id="ARBA00023049"/>
    </source>
</evidence>
<keyword evidence="6 11" id="KW-0378">Hydrolase</keyword>
<name>A0A9D1Z1C8_9BACT</name>
<keyword evidence="9 11" id="KW-0482">Metalloprotease</keyword>
<gene>
    <name evidence="13" type="primary">rseP</name>
    <name evidence="13" type="ORF">H9828_07195</name>
</gene>
<dbReference type="PANTHER" id="PTHR42837">
    <property type="entry name" value="REGULATOR OF SIGMA-E PROTEASE RSEP"/>
    <property type="match status" value="1"/>
</dbReference>
<dbReference type="GO" id="GO:0046872">
    <property type="term" value="F:metal ion binding"/>
    <property type="evidence" value="ECO:0007669"/>
    <property type="project" value="UniProtKB-KW"/>
</dbReference>
<dbReference type="PANTHER" id="PTHR42837:SF2">
    <property type="entry name" value="MEMBRANE METALLOPROTEASE ARASP2, CHLOROPLASTIC-RELATED"/>
    <property type="match status" value="1"/>
</dbReference>
<evidence type="ECO:0000259" key="12">
    <source>
        <dbReference type="Pfam" id="PF02163"/>
    </source>
</evidence>
<evidence type="ECO:0000256" key="8">
    <source>
        <dbReference type="ARBA" id="ARBA00022989"/>
    </source>
</evidence>
<dbReference type="InterPro" id="IPR008915">
    <property type="entry name" value="Peptidase_M50"/>
</dbReference>
<keyword evidence="5 11" id="KW-0812">Transmembrane</keyword>
<dbReference type="EC" id="3.4.24.-" evidence="11"/>
<proteinExistence type="inferred from homology"/>
<dbReference type="NCBIfam" id="TIGR00054">
    <property type="entry name" value="RIP metalloprotease RseP"/>
    <property type="match status" value="1"/>
</dbReference>
<reference evidence="13" key="1">
    <citation type="journal article" date="2021" name="PeerJ">
        <title>Extensive microbial diversity within the chicken gut microbiome revealed by metagenomics and culture.</title>
        <authorList>
            <person name="Gilroy R."/>
            <person name="Ravi A."/>
            <person name="Getino M."/>
            <person name="Pursley I."/>
            <person name="Horton D.L."/>
            <person name="Alikhan N.F."/>
            <person name="Baker D."/>
            <person name="Gharbi K."/>
            <person name="Hall N."/>
            <person name="Watson M."/>
            <person name="Adriaenssens E.M."/>
            <person name="Foster-Nyarko E."/>
            <person name="Jarju S."/>
            <person name="Secka A."/>
            <person name="Antonio M."/>
            <person name="Oren A."/>
            <person name="Chaudhuri R.R."/>
            <person name="La Ragione R."/>
            <person name="Hildebrand F."/>
            <person name="Pallen M.J."/>
        </authorList>
    </citation>
    <scope>NUCLEOTIDE SEQUENCE</scope>
    <source>
        <strain evidence="13">5134</strain>
    </source>
</reference>
<keyword evidence="7 11" id="KW-0862">Zinc</keyword>
<evidence type="ECO:0000256" key="1">
    <source>
        <dbReference type="ARBA" id="ARBA00001947"/>
    </source>
</evidence>
<dbReference type="EMBL" id="DXDA01000057">
    <property type="protein sequence ID" value="HIY69186.1"/>
    <property type="molecule type" value="Genomic_DNA"/>
</dbReference>
<evidence type="ECO:0000256" key="4">
    <source>
        <dbReference type="ARBA" id="ARBA00022670"/>
    </source>
</evidence>